<accession>A0ABD1E269</accession>
<proteinExistence type="predicted"/>
<dbReference type="EMBL" id="JBDJPC010000013">
    <property type="protein sequence ID" value="KAL1488763.1"/>
    <property type="molecule type" value="Genomic_DNA"/>
</dbReference>
<dbReference type="Proteomes" id="UP001566132">
    <property type="component" value="Unassembled WGS sequence"/>
</dbReference>
<evidence type="ECO:0000256" key="5">
    <source>
        <dbReference type="ARBA" id="ARBA00025466"/>
    </source>
</evidence>
<feature type="region of interest" description="Disordered" evidence="6">
    <location>
        <begin position="136"/>
        <end position="191"/>
    </location>
</feature>
<evidence type="ECO:0000313" key="9">
    <source>
        <dbReference type="Proteomes" id="UP001566132"/>
    </source>
</evidence>
<evidence type="ECO:0000256" key="1">
    <source>
        <dbReference type="ARBA" id="ARBA00011764"/>
    </source>
</evidence>
<evidence type="ECO:0000256" key="3">
    <source>
        <dbReference type="ARBA" id="ARBA00023015"/>
    </source>
</evidence>
<evidence type="ECO:0000256" key="6">
    <source>
        <dbReference type="SAM" id="MobiDB-lite"/>
    </source>
</evidence>
<evidence type="ECO:0000256" key="2">
    <source>
        <dbReference type="ARBA" id="ARBA00016807"/>
    </source>
</evidence>
<comment type="subunit">
    <text evidence="1">Self-associates forming complexes of several hundred monomers.</text>
</comment>
<keyword evidence="3" id="KW-0805">Transcription regulation</keyword>
<sequence length="300" mass="33456">MVKKANKRDENRKQKLYILQKIKEKKSVLFGAFSDTLTKKDKQNAWEEVCTYGKSIGVIASNKNGTYLRDTWWPNLRKTTVEKIDNARQTGSGGGIGKIIDEVDSTVRDIIGKESPVIRGLGVEDGEISNLKLDVRATKESESGTTEAESGPAKIDSNTNVNIRQDNQNTEGAENNVEINDTSMNSRTKTGNVKRQINLEKIIWRKNKAKQVLEARSSATAFSEKQRLQIELLKVEIYKTKLEARELEIKLGVTKSKYTEDIEDLSLNNEDPPSCNSPVYILDGNNFIVGASGAINNTCL</sequence>
<gene>
    <name evidence="8" type="ORF">ABEB36_014562</name>
</gene>
<comment type="caution">
    <text evidence="8">The sequence shown here is derived from an EMBL/GenBank/DDBJ whole genome shotgun (WGS) entry which is preliminary data.</text>
</comment>
<dbReference type="InterPro" id="IPR028002">
    <property type="entry name" value="Myb_DNA-bind_5"/>
</dbReference>
<feature type="domain" description="Myb/SANT-like DNA-binding" evidence="7">
    <location>
        <begin position="13"/>
        <end position="78"/>
    </location>
</feature>
<organism evidence="8 9">
    <name type="scientific">Hypothenemus hampei</name>
    <name type="common">Coffee berry borer</name>
    <dbReference type="NCBI Taxonomy" id="57062"/>
    <lineage>
        <taxon>Eukaryota</taxon>
        <taxon>Metazoa</taxon>
        <taxon>Ecdysozoa</taxon>
        <taxon>Arthropoda</taxon>
        <taxon>Hexapoda</taxon>
        <taxon>Insecta</taxon>
        <taxon>Pterygota</taxon>
        <taxon>Neoptera</taxon>
        <taxon>Endopterygota</taxon>
        <taxon>Coleoptera</taxon>
        <taxon>Polyphaga</taxon>
        <taxon>Cucujiformia</taxon>
        <taxon>Curculionidae</taxon>
        <taxon>Scolytinae</taxon>
        <taxon>Hypothenemus</taxon>
    </lineage>
</organism>
<protein>
    <recommendedName>
        <fullName evidence="2">Regulatory protein zeste</fullName>
    </recommendedName>
</protein>
<feature type="compositionally biased region" description="Polar residues" evidence="6">
    <location>
        <begin position="156"/>
        <end position="191"/>
    </location>
</feature>
<name>A0ABD1E269_HYPHA</name>
<dbReference type="AlphaFoldDB" id="A0ABD1E269"/>
<keyword evidence="9" id="KW-1185">Reference proteome</keyword>
<keyword evidence="4" id="KW-0804">Transcription</keyword>
<dbReference type="Pfam" id="PF13873">
    <property type="entry name" value="Myb_DNA-bind_5"/>
    <property type="match status" value="1"/>
</dbReference>
<evidence type="ECO:0000256" key="4">
    <source>
        <dbReference type="ARBA" id="ARBA00023163"/>
    </source>
</evidence>
<evidence type="ECO:0000313" key="8">
    <source>
        <dbReference type="EMBL" id="KAL1488763.1"/>
    </source>
</evidence>
<evidence type="ECO:0000259" key="7">
    <source>
        <dbReference type="Pfam" id="PF13873"/>
    </source>
</evidence>
<comment type="function">
    <text evidence="5">Involved in transvection phenomena (= synapsis-dependent gene expression), where the synaptic pairing of chromosomes carrying genes with which zeste interacts influences the expression of these genes. Zeste binds to DNA and stimulates transcription from a nearby promoter.</text>
</comment>
<reference evidence="8 9" key="1">
    <citation type="submission" date="2024-05" db="EMBL/GenBank/DDBJ databases">
        <title>Genetic variation in Jamaican populations of the coffee berry borer (Hypothenemus hampei).</title>
        <authorList>
            <person name="Errbii M."/>
            <person name="Myrie A."/>
        </authorList>
    </citation>
    <scope>NUCLEOTIDE SEQUENCE [LARGE SCALE GENOMIC DNA]</scope>
    <source>
        <strain evidence="8">JA-Hopewell-2020-01-JO</strain>
        <tissue evidence="8">Whole body</tissue>
    </source>
</reference>